<dbReference type="Pfam" id="PF26305">
    <property type="entry name" value="CD_NTase_C"/>
    <property type="match status" value="1"/>
</dbReference>
<evidence type="ECO:0000313" key="6">
    <source>
        <dbReference type="EMBL" id="KPX88656.1"/>
    </source>
</evidence>
<dbReference type="EMBL" id="LJQU01000455">
    <property type="protein sequence ID" value="KPX88656.1"/>
    <property type="molecule type" value="Genomic_DNA"/>
</dbReference>
<reference evidence="6 7" key="1">
    <citation type="submission" date="2015-09" db="EMBL/GenBank/DDBJ databases">
        <title>Genome announcement of multiple Pseudomonas syringae strains.</title>
        <authorList>
            <person name="Thakur S."/>
            <person name="Wang P.W."/>
            <person name="Gong Y."/>
            <person name="Weir B.S."/>
            <person name="Guttman D.S."/>
        </authorList>
    </citation>
    <scope>NUCLEOTIDE SEQUENCE [LARGE SCALE GENOMIC DNA]</scope>
    <source>
        <strain evidence="6 7">ICMP4331</strain>
    </source>
</reference>
<evidence type="ECO:0000256" key="3">
    <source>
        <dbReference type="ARBA" id="ARBA00022741"/>
    </source>
</evidence>
<dbReference type="PATRIC" id="fig|34065.5.peg.1294"/>
<feature type="domain" description="cGAS/DncV-like nucleotidyltransferase C-terminal helical" evidence="5">
    <location>
        <begin position="231"/>
        <end position="329"/>
    </location>
</feature>
<dbReference type="AlphaFoldDB" id="A0A0P9VRE8"/>
<name>A0A0P9VRE8_PSEA0</name>
<evidence type="ECO:0000256" key="4">
    <source>
        <dbReference type="ARBA" id="ARBA00023118"/>
    </source>
</evidence>
<evidence type="ECO:0000256" key="1">
    <source>
        <dbReference type="ARBA" id="ARBA00022679"/>
    </source>
</evidence>
<evidence type="ECO:0000313" key="7">
    <source>
        <dbReference type="Proteomes" id="UP000050420"/>
    </source>
</evidence>
<keyword evidence="4" id="KW-0051">Antiviral defense</keyword>
<gene>
    <name evidence="6" type="ORF">ALO63_00915</name>
</gene>
<keyword evidence="3" id="KW-0547">Nucleotide-binding</keyword>
<evidence type="ECO:0000259" key="5">
    <source>
        <dbReference type="Pfam" id="PF26305"/>
    </source>
</evidence>
<proteinExistence type="predicted"/>
<organism evidence="6 7">
    <name type="scientific">Pseudomonas amygdali pv. mori</name>
    <dbReference type="NCBI Taxonomy" id="34065"/>
    <lineage>
        <taxon>Bacteria</taxon>
        <taxon>Pseudomonadati</taxon>
        <taxon>Pseudomonadota</taxon>
        <taxon>Gammaproteobacteria</taxon>
        <taxon>Pseudomonadales</taxon>
        <taxon>Pseudomonadaceae</taxon>
        <taxon>Pseudomonas</taxon>
        <taxon>Pseudomonas amygdali</taxon>
    </lineage>
</organism>
<dbReference type="InterPro" id="IPR058909">
    <property type="entry name" value="CD_NTase_C"/>
</dbReference>
<dbReference type="Proteomes" id="UP000050420">
    <property type="component" value="Unassembled WGS sequence"/>
</dbReference>
<keyword evidence="1" id="KW-0808">Transferase</keyword>
<protein>
    <recommendedName>
        <fullName evidence="5">cGAS/DncV-like nucleotidyltransferase C-terminal helical domain-containing protein</fullName>
    </recommendedName>
</protein>
<evidence type="ECO:0000256" key="2">
    <source>
        <dbReference type="ARBA" id="ARBA00022695"/>
    </source>
</evidence>
<keyword evidence="2" id="KW-0548">Nucleotidyltransferase</keyword>
<accession>A0A0P9VRE8</accession>
<comment type="caution">
    <text evidence="6">The sequence shown here is derived from an EMBL/GenBank/DDBJ whole genome shotgun (WGS) entry which is preliminary data.</text>
</comment>
<sequence length="375" mass="41876">MSTSINDRINRLRSRRSGLDRSSVIAMDAKDFIVNRSLTKEAWEHRVKDKPNTTFALGAMQEVDPTYTRISIETAERVSNQLSKRTSGSLEFELQGSVPLNVHIRGVSDVDLLAIEADFHTYDARGYMSTSGQYRSPTSRTSVGVLTARRGEISKALRDAFPAATIDTSGSKAIKLQGGSLARPVDVVPSHWHDTITYQASGQKHDRAVTILDSHKSTTIENWPFLHIKKVRERCETTGGGLRKSIRLCKNIKAELEAEGKPVTISSFDIASIMYHANMHSLSAGAYYELAILAETQRYLDYLWNNKEEARRLVVPDGSRFIFNTEDKFNGLLHLSVAMDSLLREVAKEQNYLLSLSDKPLLDASRVAVTNAIIF</sequence>